<keyword evidence="2" id="KW-0732">Signal</keyword>
<feature type="region of interest" description="Disordered" evidence="1">
    <location>
        <begin position="73"/>
        <end position="92"/>
    </location>
</feature>
<dbReference type="AlphaFoldDB" id="A0AAU2JKL9"/>
<organism evidence="3">
    <name type="scientific">Streptomyces sp. NBC_00049</name>
    <dbReference type="NCBI Taxonomy" id="2903617"/>
    <lineage>
        <taxon>Bacteria</taxon>
        <taxon>Bacillati</taxon>
        <taxon>Actinomycetota</taxon>
        <taxon>Actinomycetes</taxon>
        <taxon>Kitasatosporales</taxon>
        <taxon>Streptomycetaceae</taxon>
        <taxon>Streptomyces</taxon>
    </lineage>
</organism>
<protein>
    <recommendedName>
        <fullName evidence="4">Lipoprotein</fullName>
    </recommendedName>
</protein>
<proteinExistence type="predicted"/>
<evidence type="ECO:0000313" key="3">
    <source>
        <dbReference type="EMBL" id="WTU72002.1"/>
    </source>
</evidence>
<name>A0AAU2JKL9_9ACTN</name>
<dbReference type="PROSITE" id="PS51257">
    <property type="entry name" value="PROKAR_LIPOPROTEIN"/>
    <property type="match status" value="1"/>
</dbReference>
<reference evidence="3" key="1">
    <citation type="submission" date="2022-10" db="EMBL/GenBank/DDBJ databases">
        <title>The complete genomes of actinobacterial strains from the NBC collection.</title>
        <authorList>
            <person name="Joergensen T.S."/>
            <person name="Alvarez Arevalo M."/>
            <person name="Sterndorff E.B."/>
            <person name="Faurdal D."/>
            <person name="Vuksanovic O."/>
            <person name="Mourched A.-S."/>
            <person name="Charusanti P."/>
            <person name="Shaw S."/>
            <person name="Blin K."/>
            <person name="Weber T."/>
        </authorList>
    </citation>
    <scope>NUCLEOTIDE SEQUENCE</scope>
    <source>
        <strain evidence="3">NBC_00049</strain>
    </source>
</reference>
<feature type="chain" id="PRO_5043401586" description="Lipoprotein" evidence="2">
    <location>
        <begin position="27"/>
        <end position="282"/>
    </location>
</feature>
<evidence type="ECO:0000256" key="2">
    <source>
        <dbReference type="SAM" id="SignalP"/>
    </source>
</evidence>
<feature type="signal peptide" evidence="2">
    <location>
        <begin position="1"/>
        <end position="26"/>
    </location>
</feature>
<evidence type="ECO:0008006" key="4">
    <source>
        <dbReference type="Google" id="ProtNLM"/>
    </source>
</evidence>
<gene>
    <name evidence="3" type="ORF">OG327_00885</name>
</gene>
<sequence>MSTAMFRRSAWAAAAVLALGSLSACADNPNCQMPHGAKVCMTTRDVKDLEAVRAAGKALLEGPGVTSEVLITPPVDPSGSSTDQIAGTGRYRGDAADPKVGGSYEMAFTQDGHTDTARYAGGRTYVQYWKAADPSGKPYWVGLSEASLAKKGDELGAVAWRARASNPLMTARLLADFAPAGGDSFSRAGSDGRELQLRIDAMNMSSAGADMLTSAFPDHSPTAVKVDLRMDAEQRVTWFEVTMDLRYYGATDVRVRVMHTFKPAGGPVTLQAPNQVLNEQKS</sequence>
<evidence type="ECO:0000256" key="1">
    <source>
        <dbReference type="SAM" id="MobiDB-lite"/>
    </source>
</evidence>
<accession>A0AAU2JKL9</accession>
<dbReference type="EMBL" id="CP108264">
    <property type="protein sequence ID" value="WTU72002.1"/>
    <property type="molecule type" value="Genomic_DNA"/>
</dbReference>